<dbReference type="Proteomes" id="UP000279799">
    <property type="component" value="Chromosome"/>
</dbReference>
<name>A0A448TTQ0_9PAST</name>
<dbReference type="KEGG" id="adp:NCTC12871_00837"/>
<feature type="transmembrane region" description="Helical" evidence="1">
    <location>
        <begin position="183"/>
        <end position="200"/>
    </location>
</feature>
<organism evidence="2 3">
    <name type="scientific">Actinobacillus delphinicola</name>
    <dbReference type="NCBI Taxonomy" id="51161"/>
    <lineage>
        <taxon>Bacteria</taxon>
        <taxon>Pseudomonadati</taxon>
        <taxon>Pseudomonadota</taxon>
        <taxon>Gammaproteobacteria</taxon>
        <taxon>Pasteurellales</taxon>
        <taxon>Pasteurellaceae</taxon>
        <taxon>Actinobacillus</taxon>
    </lineage>
</organism>
<keyword evidence="1" id="KW-1133">Transmembrane helix</keyword>
<keyword evidence="1" id="KW-0472">Membrane</keyword>
<dbReference type="EMBL" id="LR134510">
    <property type="protein sequence ID" value="VEJ09384.1"/>
    <property type="molecule type" value="Genomic_DNA"/>
</dbReference>
<evidence type="ECO:0000256" key="1">
    <source>
        <dbReference type="SAM" id="Phobius"/>
    </source>
</evidence>
<evidence type="ECO:0000313" key="2">
    <source>
        <dbReference type="EMBL" id="VEJ09384.1"/>
    </source>
</evidence>
<feature type="transmembrane region" description="Helical" evidence="1">
    <location>
        <begin position="21"/>
        <end position="46"/>
    </location>
</feature>
<accession>A0A448TTQ0</accession>
<dbReference type="Pfam" id="PF14348">
    <property type="entry name" value="DtrJ-like"/>
    <property type="match status" value="1"/>
</dbReference>
<reference evidence="2 3" key="1">
    <citation type="submission" date="2018-12" db="EMBL/GenBank/DDBJ databases">
        <authorList>
            <consortium name="Pathogen Informatics"/>
        </authorList>
    </citation>
    <scope>NUCLEOTIDE SEQUENCE [LARGE SCALE GENOMIC DNA]</scope>
    <source>
        <strain evidence="2 3">NCTC12871</strain>
    </source>
</reference>
<dbReference type="AlphaFoldDB" id="A0A448TTQ0"/>
<proteinExistence type="predicted"/>
<gene>
    <name evidence="2" type="ORF">NCTC12871_00837</name>
</gene>
<dbReference type="RefSeq" id="WP_126599271.1">
    <property type="nucleotide sequence ID" value="NZ_LR134510.1"/>
</dbReference>
<feature type="transmembrane region" description="Helical" evidence="1">
    <location>
        <begin position="133"/>
        <end position="156"/>
    </location>
</feature>
<dbReference type="NCBIfam" id="TIGR03747">
    <property type="entry name" value="conj_TIGR03747"/>
    <property type="match status" value="1"/>
</dbReference>
<protein>
    <submittedName>
        <fullName evidence="2">Integrating conjugative element membrane protein, PFL_4697 family</fullName>
    </submittedName>
</protein>
<evidence type="ECO:0000313" key="3">
    <source>
        <dbReference type="Proteomes" id="UP000279799"/>
    </source>
</evidence>
<keyword evidence="3" id="KW-1185">Reference proteome</keyword>
<dbReference type="OrthoDB" id="8443503at2"/>
<sequence length="230" mass="26780">MAEESIERTQKKPKGAFHIPCDILKTLLVSLVLSIIVEWLCIAFIWPEQGYMHSKKIMMEEFQFFSQDFQQSILYANPVILGKWVLNQTYYWLFQFTGIEQWLQNPGSNEFMHTIAYYLNSYIQSALYVTMTFIIRVLIILFTSPFFLLAGLIGLVEGLVQRDLRRFGIGRESAFKYHHAKKWVMPSMLVAWVIYLSVPFSVHPNIILIPAGLLFGLTIAFTVTNFKKYL</sequence>
<feature type="transmembrane region" description="Helical" evidence="1">
    <location>
        <begin position="206"/>
        <end position="226"/>
    </location>
</feature>
<keyword evidence="1" id="KW-0812">Transmembrane</keyword>
<dbReference type="InterPro" id="IPR022266">
    <property type="entry name" value="DtrJ-like"/>
</dbReference>